<evidence type="ECO:0000313" key="7">
    <source>
        <dbReference type="Proteomes" id="UP001500631"/>
    </source>
</evidence>
<feature type="signal peptide" evidence="4">
    <location>
        <begin position="1"/>
        <end position="24"/>
    </location>
</feature>
<gene>
    <name evidence="6" type="ORF">GCM10023338_00840</name>
</gene>
<dbReference type="Proteomes" id="UP001500631">
    <property type="component" value="Unassembled WGS sequence"/>
</dbReference>
<comment type="caution">
    <text evidence="6">The sequence shown here is derived from an EMBL/GenBank/DDBJ whole genome shotgun (WGS) entry which is preliminary data.</text>
</comment>
<evidence type="ECO:0000256" key="4">
    <source>
        <dbReference type="SAM" id="SignalP"/>
    </source>
</evidence>
<keyword evidence="1" id="KW-0813">Transport</keyword>
<proteinExistence type="predicted"/>
<evidence type="ECO:0000256" key="2">
    <source>
        <dbReference type="ARBA" id="ARBA00022729"/>
    </source>
</evidence>
<accession>A0ABP9MDA5</accession>
<dbReference type="Pfam" id="PF03968">
    <property type="entry name" value="LptD_N"/>
    <property type="match status" value="1"/>
</dbReference>
<evidence type="ECO:0000313" key="6">
    <source>
        <dbReference type="EMBL" id="GAA5093594.1"/>
    </source>
</evidence>
<dbReference type="RefSeq" id="WP_077926021.1">
    <property type="nucleotide sequence ID" value="NZ_BAABKE010000001.1"/>
</dbReference>
<feature type="chain" id="PRO_5045317363" description="Organic solvent tolerance-like N-terminal domain-containing protein" evidence="4">
    <location>
        <begin position="25"/>
        <end position="167"/>
    </location>
</feature>
<dbReference type="PANTHER" id="PTHR36504">
    <property type="entry name" value="LIPOPOLYSACCHARIDE EXPORT SYSTEM PROTEIN LPTA"/>
    <property type="match status" value="1"/>
</dbReference>
<keyword evidence="7" id="KW-1185">Reference proteome</keyword>
<dbReference type="InterPro" id="IPR014340">
    <property type="entry name" value="LptA"/>
</dbReference>
<evidence type="ECO:0000256" key="1">
    <source>
        <dbReference type="ARBA" id="ARBA00022448"/>
    </source>
</evidence>
<organism evidence="6 7">
    <name type="scientific">Wohlfahrtiimonas larvae</name>
    <dbReference type="NCBI Taxonomy" id="1157986"/>
    <lineage>
        <taxon>Bacteria</taxon>
        <taxon>Pseudomonadati</taxon>
        <taxon>Pseudomonadota</taxon>
        <taxon>Gammaproteobacteria</taxon>
        <taxon>Cardiobacteriales</taxon>
        <taxon>Ignatzschineriaceae</taxon>
        <taxon>Wohlfahrtiimonas</taxon>
    </lineage>
</organism>
<dbReference type="EMBL" id="BAABKE010000001">
    <property type="protein sequence ID" value="GAA5093594.1"/>
    <property type="molecule type" value="Genomic_DNA"/>
</dbReference>
<name>A0ABP9MDA5_9GAMM</name>
<dbReference type="Gene3D" id="2.60.450.10">
    <property type="entry name" value="Lipopolysaccharide (LPS) transport protein A like domain"/>
    <property type="match status" value="1"/>
</dbReference>
<keyword evidence="2 4" id="KW-0732">Signal</keyword>
<sequence length="167" mass="18750">MKPSKMKTTLSLLLAITLFSTAHALPEDSSLPIQITADTGGYDQKLNEGFYDSNVVMVQGTLEIRADHAIFTMVDDELDKVVANGKLIKIKYLPEQDKPWVFGEGEILEYFPKKNLLILKQKAKLTQDTDIVEANAIEYDTLNKKVKALSGKDKSDRVFFEIKPKGK</sequence>
<dbReference type="NCBIfam" id="TIGR03002">
    <property type="entry name" value="outer_YhbN_LptA"/>
    <property type="match status" value="1"/>
</dbReference>
<dbReference type="InterPro" id="IPR052037">
    <property type="entry name" value="LPS_export_LptA"/>
</dbReference>
<evidence type="ECO:0000259" key="5">
    <source>
        <dbReference type="Pfam" id="PF03968"/>
    </source>
</evidence>
<dbReference type="InterPro" id="IPR005653">
    <property type="entry name" value="OstA-like_N"/>
</dbReference>
<keyword evidence="3" id="KW-0574">Periplasm</keyword>
<evidence type="ECO:0000256" key="3">
    <source>
        <dbReference type="ARBA" id="ARBA00022764"/>
    </source>
</evidence>
<feature type="domain" description="Organic solvent tolerance-like N-terminal" evidence="5">
    <location>
        <begin position="34"/>
        <end position="142"/>
    </location>
</feature>
<dbReference type="PANTHER" id="PTHR36504:SF1">
    <property type="entry name" value="LIPOPOLYSACCHARIDE EXPORT SYSTEM PROTEIN LPTA"/>
    <property type="match status" value="1"/>
</dbReference>
<protein>
    <recommendedName>
        <fullName evidence="5">Organic solvent tolerance-like N-terminal domain-containing protein</fullName>
    </recommendedName>
</protein>
<reference evidence="7" key="1">
    <citation type="journal article" date="2019" name="Int. J. Syst. Evol. Microbiol.">
        <title>The Global Catalogue of Microorganisms (GCM) 10K type strain sequencing project: providing services to taxonomists for standard genome sequencing and annotation.</title>
        <authorList>
            <consortium name="The Broad Institute Genomics Platform"/>
            <consortium name="The Broad Institute Genome Sequencing Center for Infectious Disease"/>
            <person name="Wu L."/>
            <person name="Ma J."/>
        </authorList>
    </citation>
    <scope>NUCLEOTIDE SEQUENCE [LARGE SCALE GENOMIC DNA]</scope>
    <source>
        <strain evidence="7">JCM 18424</strain>
    </source>
</reference>